<dbReference type="Gene3D" id="3.40.50.2000">
    <property type="entry name" value="Glycogen Phosphorylase B"/>
    <property type="match status" value="2"/>
</dbReference>
<dbReference type="SUPFAM" id="SSF53756">
    <property type="entry name" value="UDP-Glycosyltransferase/glycogen phosphorylase"/>
    <property type="match status" value="1"/>
</dbReference>
<dbReference type="InterPro" id="IPR013784">
    <property type="entry name" value="Carb-bd-like_fold"/>
</dbReference>
<dbReference type="RefSeq" id="XP_001015680.1">
    <property type="nucleotide sequence ID" value="XM_001015680.1"/>
</dbReference>
<feature type="compositionally biased region" description="Low complexity" evidence="2">
    <location>
        <begin position="170"/>
        <end position="193"/>
    </location>
</feature>
<dbReference type="STRING" id="312017.Q23G25"/>
<dbReference type="Pfam" id="PF02358">
    <property type="entry name" value="Trehalose_PPase"/>
    <property type="match status" value="1"/>
</dbReference>
<dbReference type="InterPro" id="IPR036412">
    <property type="entry name" value="HAD-like_sf"/>
</dbReference>
<feature type="compositionally biased region" description="Acidic residues" evidence="2">
    <location>
        <begin position="551"/>
        <end position="560"/>
    </location>
</feature>
<dbReference type="GO" id="GO:0005829">
    <property type="term" value="C:cytosol"/>
    <property type="evidence" value="ECO:0007669"/>
    <property type="project" value="TreeGrafter"/>
</dbReference>
<dbReference type="Pfam" id="PF00686">
    <property type="entry name" value="CBM_20"/>
    <property type="match status" value="1"/>
</dbReference>
<dbReference type="KEGG" id="tet:TTHERM_00077390"/>
<dbReference type="InterPro" id="IPR001830">
    <property type="entry name" value="Glyco_trans_20"/>
</dbReference>
<evidence type="ECO:0000256" key="1">
    <source>
        <dbReference type="ARBA" id="ARBA00005409"/>
    </source>
</evidence>
<dbReference type="InterPro" id="IPR023214">
    <property type="entry name" value="HAD_sf"/>
</dbReference>
<dbReference type="GeneID" id="7834727"/>
<accession>Q23G25</accession>
<organism evidence="4 5">
    <name type="scientific">Tetrahymena thermophila (strain SB210)</name>
    <dbReference type="NCBI Taxonomy" id="312017"/>
    <lineage>
        <taxon>Eukaryota</taxon>
        <taxon>Sar</taxon>
        <taxon>Alveolata</taxon>
        <taxon>Ciliophora</taxon>
        <taxon>Intramacronucleata</taxon>
        <taxon>Oligohymenophorea</taxon>
        <taxon>Hymenostomatida</taxon>
        <taxon>Tetrahymenina</taxon>
        <taxon>Tetrahymenidae</taxon>
        <taxon>Tetrahymena</taxon>
    </lineage>
</organism>
<evidence type="ECO:0000259" key="3">
    <source>
        <dbReference type="PROSITE" id="PS51166"/>
    </source>
</evidence>
<feature type="compositionally biased region" description="Low complexity" evidence="2">
    <location>
        <begin position="572"/>
        <end position="588"/>
    </location>
</feature>
<dbReference type="InterPro" id="IPR013783">
    <property type="entry name" value="Ig-like_fold"/>
</dbReference>
<dbReference type="PANTHER" id="PTHR10788">
    <property type="entry name" value="TREHALOSE-6-PHOSPHATE SYNTHASE"/>
    <property type="match status" value="1"/>
</dbReference>
<keyword evidence="5" id="KW-1185">Reference proteome</keyword>
<dbReference type="eggNOG" id="KOG1050">
    <property type="taxonomic scope" value="Eukaryota"/>
</dbReference>
<dbReference type="GO" id="GO:2001070">
    <property type="term" value="F:starch binding"/>
    <property type="evidence" value="ECO:0007669"/>
    <property type="project" value="InterPro"/>
</dbReference>
<feature type="region of interest" description="Disordered" evidence="2">
    <location>
        <begin position="165"/>
        <end position="193"/>
    </location>
</feature>
<dbReference type="HOGENOM" id="CLU_249515_0_0_1"/>
<feature type="domain" description="CBM20" evidence="3">
    <location>
        <begin position="1"/>
        <end position="106"/>
    </location>
</feature>
<feature type="compositionally biased region" description="Basic and acidic residues" evidence="2">
    <location>
        <begin position="479"/>
        <end position="491"/>
    </location>
</feature>
<dbReference type="InterPro" id="IPR002044">
    <property type="entry name" value="CBM20"/>
</dbReference>
<evidence type="ECO:0000256" key="2">
    <source>
        <dbReference type="SAM" id="MobiDB-lite"/>
    </source>
</evidence>
<dbReference type="EMBL" id="GG662704">
    <property type="protein sequence ID" value="EAR95435.1"/>
    <property type="molecule type" value="Genomic_DNA"/>
</dbReference>
<feature type="region of interest" description="Disordered" evidence="2">
    <location>
        <begin position="235"/>
        <end position="263"/>
    </location>
</feature>
<dbReference type="OMA" id="ISHHNES"/>
<dbReference type="Pfam" id="PF00982">
    <property type="entry name" value="Glyco_transf_20"/>
    <property type="match status" value="1"/>
</dbReference>
<dbReference type="OrthoDB" id="755951at2759"/>
<proteinExistence type="inferred from homology"/>
<dbReference type="GO" id="GO:0004805">
    <property type="term" value="F:trehalose-phosphatase activity"/>
    <property type="evidence" value="ECO:0007669"/>
    <property type="project" value="TreeGrafter"/>
</dbReference>
<dbReference type="InParanoid" id="Q23G25"/>
<evidence type="ECO:0000313" key="4">
    <source>
        <dbReference type="EMBL" id="EAR95435.1"/>
    </source>
</evidence>
<comment type="similarity">
    <text evidence="1">In the N-terminal section; belongs to the glycosyltransferase 20 family.</text>
</comment>
<dbReference type="Gene3D" id="3.40.50.1000">
    <property type="entry name" value="HAD superfamily/HAD-like"/>
    <property type="match status" value="1"/>
</dbReference>
<protein>
    <submittedName>
        <fullName evidence="4">Trehalose-6-phosphate synthase, putative</fullName>
    </submittedName>
</protein>
<dbReference type="SUPFAM" id="SSF49452">
    <property type="entry name" value="Starch-binding domain-like"/>
    <property type="match status" value="1"/>
</dbReference>
<gene>
    <name evidence="4" type="ORF">TTHERM_00077390</name>
</gene>
<name>Q23G25_TETTS</name>
<dbReference type="Gene3D" id="3.30.70.1020">
    <property type="entry name" value="Trehalose-6-phosphate phosphatase related protein, domain 2"/>
    <property type="match status" value="1"/>
</dbReference>
<reference evidence="5" key="1">
    <citation type="journal article" date="2006" name="PLoS Biol.">
        <title>Macronuclear genome sequence of the ciliate Tetrahymena thermophila, a model eukaryote.</title>
        <authorList>
            <person name="Eisen J.A."/>
            <person name="Coyne R.S."/>
            <person name="Wu M."/>
            <person name="Wu D."/>
            <person name="Thiagarajan M."/>
            <person name="Wortman J.R."/>
            <person name="Badger J.H."/>
            <person name="Ren Q."/>
            <person name="Amedeo P."/>
            <person name="Jones K.M."/>
            <person name="Tallon L.J."/>
            <person name="Delcher A.L."/>
            <person name="Salzberg S.L."/>
            <person name="Silva J.C."/>
            <person name="Haas B.J."/>
            <person name="Majoros W.H."/>
            <person name="Farzad M."/>
            <person name="Carlton J.M."/>
            <person name="Smith R.K. Jr."/>
            <person name="Garg J."/>
            <person name="Pearlman R.E."/>
            <person name="Karrer K.M."/>
            <person name="Sun L."/>
            <person name="Manning G."/>
            <person name="Elde N.C."/>
            <person name="Turkewitz A.P."/>
            <person name="Asai D.J."/>
            <person name="Wilkes D.E."/>
            <person name="Wang Y."/>
            <person name="Cai H."/>
            <person name="Collins K."/>
            <person name="Stewart B.A."/>
            <person name="Lee S.R."/>
            <person name="Wilamowska K."/>
            <person name="Weinberg Z."/>
            <person name="Ruzzo W.L."/>
            <person name="Wloga D."/>
            <person name="Gaertig J."/>
            <person name="Frankel J."/>
            <person name="Tsao C.-C."/>
            <person name="Gorovsky M.A."/>
            <person name="Keeling P.J."/>
            <person name="Waller R.F."/>
            <person name="Patron N.J."/>
            <person name="Cherry J.M."/>
            <person name="Stover N.A."/>
            <person name="Krieger C.J."/>
            <person name="del Toro C."/>
            <person name="Ryder H.F."/>
            <person name="Williamson S.C."/>
            <person name="Barbeau R.A."/>
            <person name="Hamilton E.P."/>
            <person name="Orias E."/>
        </authorList>
    </citation>
    <scope>NUCLEOTIDE SEQUENCE [LARGE SCALE GENOMIC DNA]</scope>
    <source>
        <strain evidence="5">SB210</strain>
    </source>
</reference>
<sequence length="1484" mass="172987">MIIADCEVKFEIICKTAFGEQLIIVGNTPQLGNWNPYKGIVMKTDDDNYPNWYTENPLMLQKGSKFQFKFVKLRQGNQEWEVFPNNLNRKYRTRYQSVTLKAVWNDFSGREIPNKKYASSNVFSNNEIKVHKFKISGVFVPYEQAGTDSSNDSDFGAAKKIEEHDENIDFNKQNNFKENNNNNNPATNNDSDNSTQIVKKKLQRLPQPPLPLMQQNNNFEQEQVQVLNLKDDKSANQNKEQASPVSQVPSHNHQKQPSSQQNNYHISYNNQQHLLNCQQFLYNANHQKQFGTDEQIKTNALLLKSHQINHIQDNEDIKKVSKGEQQQVQSQGVNLSHDQSLPKLLQKNIKNPIFNTQFKEYEIFGKQQIKPSSKPASEFDENASIQNEFDEMNVTINSAASSNTTKALQRGNQINNSSLLNPSNFKNTDSMQTVQVMGTQDHSLIEASGAQKKQLFGKKVNIQKIGENGDILNVDSLSDQERSESNLDRMSDLNSNMRKNKLLPRKNLQFTGLTSEIKDTDQETDNQSLGDPELHKKLIRKQKMIDQDSPGVEEEDDFEENNLRNNKDQESDQSGLSSQKSQKKLASLNKVSGTLSNKSDECGLIQSEQSLKSKIRKGRRQPTQQESIFAEKLFQSSGHTLQTLFQEKMKKIHEKSIINQKYSFITSENDIVFEASEEFLVNMSEKDELCLATFFLPIIVTYDQATDTFKEEIQESSLYFHFYNSYTSLRWVGVLPNYYQIPSNLHEKLANYLMYKYRFYPVFMENEMIDSFLNNFCFNMYDNIMTNQFDLQHFRFIEYNSKIFEEVKKISFIFAQQISKIIDVDTNIMIADYRIIFSIIYISQCRANKLSIAYFHDSQFPDIDKLMILPFGEKLINAILCSNMVSFMNFEAAQNFLKFIRVKLKLPYESIRGNLRLIYMGNQIIIHIRNPGVNIKAINYIKHQQYYEEYVTKIRVNQLNQDNQLLMLSVDTLHENNKIELKFKLYERFLCNHPDLKVQLIQIILPEQKNYSTQGNYSNKELMKSINRIANEIQKNFRSRNPLLVIYQNMTLKERLAYMKLADIFLKTSVFQENEIYPLEYVLANQQSGFILINKFGSYNYKQIRSCIAFNPNSYYEFEKNILDIQSLSLSLKEKVLSKDVEILQQFNTNTWIEKHIGELKKNAKFMSQANMTGSNKGINFKKVAHSAYFKQLNIKEATEFYRKSVRRLIIFGYVGTLVPLDKYMYIQAEEYQLRRHHQKPSEKMIENLKKLCADKRNMVYIVTELSIDFMDEWFSDVKGLGLICENGYFHKVIQEGGKPNTEWVRLIDLDMSWKEPVYRIMESYAIRTQGSSVEVKESSVIWKYNKVNIDFGAKQAEQLFLQLESNISQLKYLEISHHNESVEVRPCNLNKGIVAELLIERKIIECGKIDYILILGSSMTDEDMFCACQMFYRNHNKEFQEKMKPLYVTIGIKPSNAYYYIAFEEVEKVIELLVLSESFASFF</sequence>
<feature type="compositionally biased region" description="Basic and acidic residues" evidence="2">
    <location>
        <begin position="561"/>
        <end position="570"/>
    </location>
</feature>
<dbReference type="GO" id="GO:0003825">
    <property type="term" value="F:alpha,alpha-trehalose-phosphate synthase (UDP-forming) activity"/>
    <property type="evidence" value="ECO:0007669"/>
    <property type="project" value="TreeGrafter"/>
</dbReference>
<dbReference type="SUPFAM" id="SSF56784">
    <property type="entry name" value="HAD-like"/>
    <property type="match status" value="1"/>
</dbReference>
<dbReference type="Proteomes" id="UP000009168">
    <property type="component" value="Unassembled WGS sequence"/>
</dbReference>
<dbReference type="InterPro" id="IPR003337">
    <property type="entry name" value="Trehalose_PPase"/>
</dbReference>
<dbReference type="PANTHER" id="PTHR10788:SF106">
    <property type="entry name" value="BCDNA.GH08860"/>
    <property type="match status" value="1"/>
</dbReference>
<evidence type="ECO:0000313" key="5">
    <source>
        <dbReference type="Proteomes" id="UP000009168"/>
    </source>
</evidence>
<dbReference type="GO" id="GO:0005992">
    <property type="term" value="P:trehalose biosynthetic process"/>
    <property type="evidence" value="ECO:0007669"/>
    <property type="project" value="InterPro"/>
</dbReference>
<dbReference type="SMART" id="SM01065">
    <property type="entry name" value="CBM_2"/>
    <property type="match status" value="1"/>
</dbReference>
<dbReference type="Gene3D" id="2.60.40.10">
    <property type="entry name" value="Immunoglobulins"/>
    <property type="match status" value="1"/>
</dbReference>
<dbReference type="PROSITE" id="PS51166">
    <property type="entry name" value="CBM20"/>
    <property type="match status" value="1"/>
</dbReference>
<dbReference type="CDD" id="cd05467">
    <property type="entry name" value="CBM20"/>
    <property type="match status" value="1"/>
</dbReference>
<feature type="region of interest" description="Disordered" evidence="2">
    <location>
        <begin position="476"/>
        <end position="599"/>
    </location>
</feature>